<organism evidence="2 3">
    <name type="scientific">Flavobacterium beibuense F44-8</name>
    <dbReference type="NCBI Taxonomy" id="1406840"/>
    <lineage>
        <taxon>Bacteria</taxon>
        <taxon>Pseudomonadati</taxon>
        <taxon>Bacteroidota</taxon>
        <taxon>Flavobacteriia</taxon>
        <taxon>Flavobacteriales</taxon>
        <taxon>Flavobacteriaceae</taxon>
        <taxon>Flavobacterium</taxon>
    </lineage>
</organism>
<gene>
    <name evidence="2" type="ORF">Q763_03920</name>
</gene>
<evidence type="ECO:0000259" key="1">
    <source>
        <dbReference type="SMART" id="SM00986"/>
    </source>
</evidence>
<reference evidence="2 3" key="1">
    <citation type="submission" date="2013-09" db="EMBL/GenBank/DDBJ databases">
        <authorList>
            <person name="Zeng Z."/>
            <person name="Chen C."/>
        </authorList>
    </citation>
    <scope>NUCLEOTIDE SEQUENCE [LARGE SCALE GENOMIC DNA]</scope>
    <source>
        <strain evidence="2 3">F44-8</strain>
    </source>
</reference>
<dbReference type="STRING" id="1406840.Q763_03920"/>
<comment type="caution">
    <text evidence="2">The sequence shown here is derived from an EMBL/GenBank/DDBJ whole genome shotgun (WGS) entry which is preliminary data.</text>
</comment>
<evidence type="ECO:0000313" key="3">
    <source>
        <dbReference type="Proteomes" id="UP000030129"/>
    </source>
</evidence>
<dbReference type="PANTHER" id="PTHR42160">
    <property type="entry name" value="URACIL-DNA GLYCOSYLASE SUPERFAMILY PROTEIN"/>
    <property type="match status" value="1"/>
</dbReference>
<evidence type="ECO:0000313" key="2">
    <source>
        <dbReference type="EMBL" id="KGO83166.1"/>
    </source>
</evidence>
<dbReference type="InterPro" id="IPR005122">
    <property type="entry name" value="Uracil-DNA_glycosylase-like"/>
</dbReference>
<sequence length="193" mass="22175">MNELLSQIQQCTQCKEQLPFAPKPVVQAHTDSKIIIIGQAPGLKVQNSGIPWDDQSGNELRRWLNVTKEQFYNPELFALIPMGFCYPGRGKSGDLPPRPECAPLWHQKLLETITNPQLILLIGQYAQKYYLGNKLKPTLTDTVKAYSEFLPHYLPLVHPSPRNKIWQKKNPWFEQEIVPQLQVITGKVMQCRD</sequence>
<dbReference type="InterPro" id="IPR036895">
    <property type="entry name" value="Uracil-DNA_glycosylase-like_sf"/>
</dbReference>
<name>A0A0A2LV49_9FLAO</name>
<dbReference type="eggNOG" id="COG1573">
    <property type="taxonomic scope" value="Bacteria"/>
</dbReference>
<dbReference type="AlphaFoldDB" id="A0A0A2LV49"/>
<dbReference type="CDD" id="cd10033">
    <property type="entry name" value="UDG_like"/>
    <property type="match status" value="1"/>
</dbReference>
<dbReference type="SUPFAM" id="SSF52141">
    <property type="entry name" value="Uracil-DNA glycosylase-like"/>
    <property type="match status" value="1"/>
</dbReference>
<dbReference type="Proteomes" id="UP000030129">
    <property type="component" value="Unassembled WGS sequence"/>
</dbReference>
<dbReference type="SMART" id="SM00987">
    <property type="entry name" value="UreE_C"/>
    <property type="match status" value="1"/>
</dbReference>
<dbReference type="EMBL" id="JRLV01000004">
    <property type="protein sequence ID" value="KGO83166.1"/>
    <property type="molecule type" value="Genomic_DNA"/>
</dbReference>
<keyword evidence="3" id="KW-1185">Reference proteome</keyword>
<dbReference type="RefSeq" id="WP_035131407.1">
    <property type="nucleotide sequence ID" value="NZ_JRLV01000004.1"/>
</dbReference>
<proteinExistence type="predicted"/>
<dbReference type="InterPro" id="IPR047124">
    <property type="entry name" value="HI_0220.2"/>
</dbReference>
<protein>
    <submittedName>
        <fullName evidence="2">IclR family transcriptional regulator</fullName>
    </submittedName>
</protein>
<dbReference type="SMART" id="SM00986">
    <property type="entry name" value="UDG"/>
    <property type="match status" value="1"/>
</dbReference>
<dbReference type="Pfam" id="PF03167">
    <property type="entry name" value="UDG"/>
    <property type="match status" value="1"/>
</dbReference>
<dbReference type="PANTHER" id="PTHR42160:SF1">
    <property type="entry name" value="URACIL-DNA GLYCOSYLASE SUPERFAMILY PROTEIN"/>
    <property type="match status" value="1"/>
</dbReference>
<feature type="domain" description="Uracil-DNA glycosylase-like" evidence="1">
    <location>
        <begin position="25"/>
        <end position="182"/>
    </location>
</feature>
<accession>A0A0A2LV49</accession>
<dbReference type="Gene3D" id="3.40.470.10">
    <property type="entry name" value="Uracil-DNA glycosylase-like domain"/>
    <property type="match status" value="1"/>
</dbReference>